<dbReference type="AlphaFoldDB" id="A0A8R1EFT1"/>
<accession>A0A8R1EFT1</accession>
<dbReference type="EnsemblMetazoa" id="CJA33156c.1">
    <property type="protein sequence ID" value="CJA33156c.1"/>
    <property type="gene ID" value="WBGene00209003"/>
</dbReference>
<protein>
    <submittedName>
        <fullName evidence="1">Uncharacterized protein</fullName>
    </submittedName>
</protein>
<sequence>MVKRAPLNSTLCDDHFGSKLFHFTRVPLAERSGFILSGGPGDDEKGGNRLDLSTTALAKLEGHFLDFSPFPNSPANEKFLRRADPSHVLNSIRGKKYQDKGLKATSKIEERVRVVSKQPNSLYGGEKSSVVIEAKAKRIGVIAERIQEAFPEIVDWGNPLIASVDVVYTYGQVVHDDSKDGDNKIGENSVALMISEFLELVYEYHIKIALKKVRSRPKGVHEAEYN</sequence>
<organism evidence="1 2">
    <name type="scientific">Caenorhabditis japonica</name>
    <dbReference type="NCBI Taxonomy" id="281687"/>
    <lineage>
        <taxon>Eukaryota</taxon>
        <taxon>Metazoa</taxon>
        <taxon>Ecdysozoa</taxon>
        <taxon>Nematoda</taxon>
        <taxon>Chromadorea</taxon>
        <taxon>Rhabditida</taxon>
        <taxon>Rhabditina</taxon>
        <taxon>Rhabditomorpha</taxon>
        <taxon>Rhabditoidea</taxon>
        <taxon>Rhabditidae</taxon>
        <taxon>Peloderinae</taxon>
        <taxon>Caenorhabditis</taxon>
    </lineage>
</organism>
<proteinExistence type="predicted"/>
<dbReference type="Proteomes" id="UP000005237">
    <property type="component" value="Unassembled WGS sequence"/>
</dbReference>
<reference evidence="2" key="1">
    <citation type="submission" date="2010-08" db="EMBL/GenBank/DDBJ databases">
        <authorList>
            <consortium name="Caenorhabditis japonica Sequencing Consortium"/>
            <person name="Wilson R.K."/>
        </authorList>
    </citation>
    <scope>NUCLEOTIDE SEQUENCE [LARGE SCALE GENOMIC DNA]</scope>
    <source>
        <strain evidence="2">DF5081</strain>
    </source>
</reference>
<reference evidence="1" key="2">
    <citation type="submission" date="2022-06" db="UniProtKB">
        <authorList>
            <consortium name="EnsemblMetazoa"/>
        </authorList>
    </citation>
    <scope>IDENTIFICATION</scope>
    <source>
        <strain evidence="1">DF5081</strain>
    </source>
</reference>
<evidence type="ECO:0000313" key="1">
    <source>
        <dbReference type="EnsemblMetazoa" id="CJA33156c.1"/>
    </source>
</evidence>
<keyword evidence="2" id="KW-1185">Reference proteome</keyword>
<evidence type="ECO:0000313" key="2">
    <source>
        <dbReference type="Proteomes" id="UP000005237"/>
    </source>
</evidence>
<name>A0A8R1EFT1_CAEJA</name>